<gene>
    <name evidence="5 8" type="primary">rplN</name>
    <name evidence="8" type="ORF">H9892_04945</name>
</gene>
<accession>A0A9D1PZH9</accession>
<dbReference type="Gene3D" id="2.40.150.20">
    <property type="entry name" value="Ribosomal protein L14"/>
    <property type="match status" value="1"/>
</dbReference>
<dbReference type="HAMAP" id="MF_01367">
    <property type="entry name" value="Ribosomal_uL14"/>
    <property type="match status" value="1"/>
</dbReference>
<dbReference type="SUPFAM" id="SSF50193">
    <property type="entry name" value="Ribosomal protein L14"/>
    <property type="match status" value="1"/>
</dbReference>
<keyword evidence="2 5" id="KW-0694">RNA-binding</keyword>
<comment type="similarity">
    <text evidence="5 6">Belongs to the universal ribosomal protein uL14 family.</text>
</comment>
<keyword evidence="3 5" id="KW-0689">Ribosomal protein</keyword>
<name>A0A9D1PZH9_9FIRM</name>
<sequence length="122" mass="13246">MIQPQTYLKVADNSGAKEIMCIRVLGGSFRRSGNIGDVIVASVKSATPGGAVKKGDVVRAVIVRSHKGITRPDGSHIRFDDNAAVIIDGQKQPRGTRIFGPIARELREKDYMKIISLAPEVY</sequence>
<proteinExistence type="inferred from homology"/>
<dbReference type="PANTHER" id="PTHR11761">
    <property type="entry name" value="50S/60S RIBOSOMAL PROTEIN L14/L23"/>
    <property type="match status" value="1"/>
</dbReference>
<evidence type="ECO:0000256" key="7">
    <source>
        <dbReference type="RuleBase" id="RU003950"/>
    </source>
</evidence>
<comment type="subunit">
    <text evidence="5">Part of the 50S ribosomal subunit. Forms a cluster with proteins L3 and L19. In the 70S ribosome, L14 and L19 interact and together make contacts with the 16S rRNA in bridges B5 and B8.</text>
</comment>
<evidence type="ECO:0000256" key="6">
    <source>
        <dbReference type="RuleBase" id="RU003949"/>
    </source>
</evidence>
<dbReference type="AlphaFoldDB" id="A0A9D1PZH9"/>
<dbReference type="InterPro" id="IPR005745">
    <property type="entry name" value="Ribosomal_uL14_bac-type"/>
</dbReference>
<comment type="caution">
    <text evidence="8">The sequence shown here is derived from an EMBL/GenBank/DDBJ whole genome shotgun (WGS) entry which is preliminary data.</text>
</comment>
<comment type="function">
    <text evidence="5 7">Binds to 23S rRNA. Forms part of two intersubunit bridges in the 70S ribosome.</text>
</comment>
<evidence type="ECO:0000313" key="9">
    <source>
        <dbReference type="Proteomes" id="UP000823990"/>
    </source>
</evidence>
<dbReference type="GO" id="GO:0003735">
    <property type="term" value="F:structural constituent of ribosome"/>
    <property type="evidence" value="ECO:0007669"/>
    <property type="project" value="InterPro"/>
</dbReference>
<dbReference type="InterPro" id="IPR000218">
    <property type="entry name" value="Ribosomal_uL14"/>
</dbReference>
<evidence type="ECO:0000313" key="8">
    <source>
        <dbReference type="EMBL" id="HIW02667.1"/>
    </source>
</evidence>
<evidence type="ECO:0000256" key="3">
    <source>
        <dbReference type="ARBA" id="ARBA00022980"/>
    </source>
</evidence>
<keyword evidence="4 5" id="KW-0687">Ribonucleoprotein</keyword>
<dbReference type="Proteomes" id="UP000823990">
    <property type="component" value="Unassembled WGS sequence"/>
</dbReference>
<evidence type="ECO:0000256" key="4">
    <source>
        <dbReference type="ARBA" id="ARBA00023274"/>
    </source>
</evidence>
<dbReference type="Pfam" id="PF00238">
    <property type="entry name" value="Ribosomal_L14"/>
    <property type="match status" value="1"/>
</dbReference>
<dbReference type="GO" id="GO:0022625">
    <property type="term" value="C:cytosolic large ribosomal subunit"/>
    <property type="evidence" value="ECO:0007669"/>
    <property type="project" value="TreeGrafter"/>
</dbReference>
<dbReference type="EMBL" id="DXHS01000076">
    <property type="protein sequence ID" value="HIW02667.1"/>
    <property type="molecule type" value="Genomic_DNA"/>
</dbReference>
<dbReference type="InterPro" id="IPR036853">
    <property type="entry name" value="Ribosomal_uL14_sf"/>
</dbReference>
<dbReference type="GO" id="GO:0070180">
    <property type="term" value="F:large ribosomal subunit rRNA binding"/>
    <property type="evidence" value="ECO:0007669"/>
    <property type="project" value="TreeGrafter"/>
</dbReference>
<dbReference type="PANTHER" id="PTHR11761:SF3">
    <property type="entry name" value="LARGE RIBOSOMAL SUBUNIT PROTEIN UL14M"/>
    <property type="match status" value="1"/>
</dbReference>
<organism evidence="8 9">
    <name type="scientific">Candidatus Protoclostridium stercorigallinarum</name>
    <dbReference type="NCBI Taxonomy" id="2838741"/>
    <lineage>
        <taxon>Bacteria</taxon>
        <taxon>Bacillati</taxon>
        <taxon>Bacillota</taxon>
        <taxon>Clostridia</taxon>
        <taxon>Candidatus Protoclostridium</taxon>
    </lineage>
</organism>
<dbReference type="FunFam" id="2.40.150.20:FF:000001">
    <property type="entry name" value="50S ribosomal protein L14"/>
    <property type="match status" value="1"/>
</dbReference>
<evidence type="ECO:0000256" key="1">
    <source>
        <dbReference type="ARBA" id="ARBA00022730"/>
    </source>
</evidence>
<evidence type="ECO:0000256" key="5">
    <source>
        <dbReference type="HAMAP-Rule" id="MF_01367"/>
    </source>
</evidence>
<dbReference type="NCBIfam" id="TIGR01067">
    <property type="entry name" value="rplN_bact"/>
    <property type="match status" value="1"/>
</dbReference>
<dbReference type="GO" id="GO:0006412">
    <property type="term" value="P:translation"/>
    <property type="evidence" value="ECO:0007669"/>
    <property type="project" value="UniProtKB-UniRule"/>
</dbReference>
<evidence type="ECO:0000256" key="2">
    <source>
        <dbReference type="ARBA" id="ARBA00022884"/>
    </source>
</evidence>
<dbReference type="InterPro" id="IPR019972">
    <property type="entry name" value="Ribosomal_uL14_CS"/>
</dbReference>
<keyword evidence="1 5" id="KW-0699">rRNA-binding</keyword>
<dbReference type="PROSITE" id="PS00049">
    <property type="entry name" value="RIBOSOMAL_L14"/>
    <property type="match status" value="1"/>
</dbReference>
<dbReference type="SMART" id="SM01374">
    <property type="entry name" value="Ribosomal_L14"/>
    <property type="match status" value="1"/>
</dbReference>
<reference evidence="8" key="1">
    <citation type="journal article" date="2021" name="PeerJ">
        <title>Extensive microbial diversity within the chicken gut microbiome revealed by metagenomics and culture.</title>
        <authorList>
            <person name="Gilroy R."/>
            <person name="Ravi A."/>
            <person name="Getino M."/>
            <person name="Pursley I."/>
            <person name="Horton D.L."/>
            <person name="Alikhan N.F."/>
            <person name="Baker D."/>
            <person name="Gharbi K."/>
            <person name="Hall N."/>
            <person name="Watson M."/>
            <person name="Adriaenssens E.M."/>
            <person name="Foster-Nyarko E."/>
            <person name="Jarju S."/>
            <person name="Secka A."/>
            <person name="Antonio M."/>
            <person name="Oren A."/>
            <person name="Chaudhuri R.R."/>
            <person name="La Ragione R."/>
            <person name="Hildebrand F."/>
            <person name="Pallen M.J."/>
        </authorList>
    </citation>
    <scope>NUCLEOTIDE SEQUENCE</scope>
    <source>
        <strain evidence="8">12435</strain>
    </source>
</reference>
<protein>
    <recommendedName>
        <fullName evidence="5">Large ribosomal subunit protein uL14</fullName>
    </recommendedName>
</protein>
<reference evidence="8" key="2">
    <citation type="submission" date="2021-04" db="EMBL/GenBank/DDBJ databases">
        <authorList>
            <person name="Gilroy R."/>
        </authorList>
    </citation>
    <scope>NUCLEOTIDE SEQUENCE</scope>
    <source>
        <strain evidence="8">12435</strain>
    </source>
</reference>
<dbReference type="CDD" id="cd00337">
    <property type="entry name" value="Ribosomal_uL14"/>
    <property type="match status" value="1"/>
</dbReference>